<protein>
    <submittedName>
        <fullName evidence="3">Peptidase</fullName>
    </submittedName>
</protein>
<evidence type="ECO:0000313" key="3">
    <source>
        <dbReference type="EMBL" id="PZF72208.1"/>
    </source>
</evidence>
<dbReference type="Gene3D" id="3.90.70.10">
    <property type="entry name" value="Cysteine proteinases"/>
    <property type="match status" value="1"/>
</dbReference>
<dbReference type="InterPro" id="IPR013128">
    <property type="entry name" value="Peptidase_C1A"/>
</dbReference>
<evidence type="ECO:0000256" key="1">
    <source>
        <dbReference type="ARBA" id="ARBA00008455"/>
    </source>
</evidence>
<reference evidence="3 4" key="1">
    <citation type="submission" date="2018-06" db="EMBL/GenBank/DDBJ databases">
        <title>Mucibacter soli gen. nov., sp. nov., a new member of the family Chitinophagaceae producing mucin.</title>
        <authorList>
            <person name="Kim M.-K."/>
            <person name="Park S."/>
            <person name="Kim T.-S."/>
            <person name="Joung Y."/>
            <person name="Han J.-H."/>
            <person name="Kim S.B."/>
        </authorList>
    </citation>
    <scope>NUCLEOTIDE SEQUENCE [LARGE SCALE GENOMIC DNA]</scope>
    <source>
        <strain evidence="3 4">R1-15</strain>
    </source>
</reference>
<organism evidence="3 4">
    <name type="scientific">Taibaiella soli</name>
    <dbReference type="NCBI Taxonomy" id="1649169"/>
    <lineage>
        <taxon>Bacteria</taxon>
        <taxon>Pseudomonadati</taxon>
        <taxon>Bacteroidota</taxon>
        <taxon>Chitinophagia</taxon>
        <taxon>Chitinophagales</taxon>
        <taxon>Chitinophagaceae</taxon>
        <taxon>Taibaiella</taxon>
    </lineage>
</organism>
<dbReference type="GO" id="GO:0006508">
    <property type="term" value="P:proteolysis"/>
    <property type="evidence" value="ECO:0007669"/>
    <property type="project" value="InterPro"/>
</dbReference>
<dbReference type="AlphaFoldDB" id="A0A2W2AWX4"/>
<dbReference type="SMART" id="SM00645">
    <property type="entry name" value="Pept_C1"/>
    <property type="match status" value="1"/>
</dbReference>
<sequence>MPQSKSPSKKLGWVPDLPDIRDFRYRAPQRVLKALPTKIDYTKNCPPVYNQGDLGSCTANAIGGAIQFEQMKQGIPNFIPSRLFIYYNERAIEHTVNSDAGAQIRDGIKTVNKNGVCPETMWPYDVGKFTKKPIAKCYTEALKHQALSYMRLSNTLQQLKGCLADGYPFVFGFTVYDAFESDKVAKSGHLLMPDTSKEKVVGGHAVMCVGYDESKQWFIIRNSWGTGWGLKGYYTMPYAYLTNSDLCDDFWTIRIVES</sequence>
<dbReference type="PANTHER" id="PTHR12411">
    <property type="entry name" value="CYSTEINE PROTEASE FAMILY C1-RELATED"/>
    <property type="match status" value="1"/>
</dbReference>
<dbReference type="SUPFAM" id="SSF54001">
    <property type="entry name" value="Cysteine proteinases"/>
    <property type="match status" value="1"/>
</dbReference>
<dbReference type="OrthoDB" id="3648721at2"/>
<dbReference type="Pfam" id="PF00112">
    <property type="entry name" value="Peptidase_C1"/>
    <property type="match status" value="1"/>
</dbReference>
<dbReference type="EMBL" id="QKTW01000019">
    <property type="protein sequence ID" value="PZF72208.1"/>
    <property type="molecule type" value="Genomic_DNA"/>
</dbReference>
<dbReference type="InterPro" id="IPR000668">
    <property type="entry name" value="Peptidase_C1A_C"/>
</dbReference>
<name>A0A2W2AWX4_9BACT</name>
<dbReference type="Proteomes" id="UP000248745">
    <property type="component" value="Unassembled WGS sequence"/>
</dbReference>
<proteinExistence type="inferred from homology"/>
<dbReference type="GO" id="GO:0008234">
    <property type="term" value="F:cysteine-type peptidase activity"/>
    <property type="evidence" value="ECO:0007669"/>
    <property type="project" value="InterPro"/>
</dbReference>
<gene>
    <name evidence="3" type="ORF">DN068_14855</name>
</gene>
<comment type="similarity">
    <text evidence="1">Belongs to the peptidase C1 family.</text>
</comment>
<comment type="caution">
    <text evidence="3">The sequence shown here is derived from an EMBL/GenBank/DDBJ whole genome shotgun (WGS) entry which is preliminary data.</text>
</comment>
<accession>A0A2W2AWX4</accession>
<dbReference type="RefSeq" id="WP_110999720.1">
    <property type="nucleotide sequence ID" value="NZ_QKTW01000019.1"/>
</dbReference>
<dbReference type="InterPro" id="IPR038765">
    <property type="entry name" value="Papain-like_cys_pep_sf"/>
</dbReference>
<evidence type="ECO:0000259" key="2">
    <source>
        <dbReference type="SMART" id="SM00645"/>
    </source>
</evidence>
<dbReference type="CDD" id="cd02619">
    <property type="entry name" value="Peptidase_C1"/>
    <property type="match status" value="1"/>
</dbReference>
<feature type="domain" description="Peptidase C1A papain C-terminal" evidence="2">
    <location>
        <begin position="35"/>
        <end position="246"/>
    </location>
</feature>
<keyword evidence="4" id="KW-1185">Reference proteome</keyword>
<evidence type="ECO:0000313" key="4">
    <source>
        <dbReference type="Proteomes" id="UP000248745"/>
    </source>
</evidence>